<reference evidence="3 4" key="1">
    <citation type="journal article" date="2018" name="Evol. Lett.">
        <title>Horizontal gene cluster transfer increased hallucinogenic mushroom diversity.</title>
        <authorList>
            <person name="Reynolds H.T."/>
            <person name="Vijayakumar V."/>
            <person name="Gluck-Thaler E."/>
            <person name="Korotkin H.B."/>
            <person name="Matheny P.B."/>
            <person name="Slot J.C."/>
        </authorList>
    </citation>
    <scope>NUCLEOTIDE SEQUENCE [LARGE SCALE GENOMIC DNA]</scope>
    <source>
        <strain evidence="3 4">2631</strain>
    </source>
</reference>
<dbReference type="EMBL" id="NHYD01003431">
    <property type="protein sequence ID" value="PPQ77940.1"/>
    <property type="molecule type" value="Genomic_DNA"/>
</dbReference>
<feature type="transmembrane region" description="Helical" evidence="2">
    <location>
        <begin position="115"/>
        <end position="138"/>
    </location>
</feature>
<evidence type="ECO:0008006" key="5">
    <source>
        <dbReference type="Google" id="ProtNLM"/>
    </source>
</evidence>
<protein>
    <recommendedName>
        <fullName evidence="5">Transmembrane protein 242</fullName>
    </recommendedName>
</protein>
<proteinExistence type="predicted"/>
<dbReference type="Proteomes" id="UP000283269">
    <property type="component" value="Unassembled WGS sequence"/>
</dbReference>
<organism evidence="3 4">
    <name type="scientific">Psilocybe cyanescens</name>
    <dbReference type="NCBI Taxonomy" id="93625"/>
    <lineage>
        <taxon>Eukaryota</taxon>
        <taxon>Fungi</taxon>
        <taxon>Dikarya</taxon>
        <taxon>Basidiomycota</taxon>
        <taxon>Agaricomycotina</taxon>
        <taxon>Agaricomycetes</taxon>
        <taxon>Agaricomycetidae</taxon>
        <taxon>Agaricales</taxon>
        <taxon>Agaricineae</taxon>
        <taxon>Strophariaceae</taxon>
        <taxon>Psilocybe</taxon>
    </lineage>
</organism>
<name>A0A409WHN3_PSICY</name>
<keyword evidence="2" id="KW-1133">Transmembrane helix</keyword>
<comment type="caution">
    <text evidence="3">The sequence shown here is derived from an EMBL/GenBank/DDBJ whole genome shotgun (WGS) entry which is preliminary data.</text>
</comment>
<dbReference type="AlphaFoldDB" id="A0A409WHN3"/>
<feature type="region of interest" description="Disordered" evidence="1">
    <location>
        <begin position="53"/>
        <end position="83"/>
    </location>
</feature>
<keyword evidence="4" id="KW-1185">Reference proteome</keyword>
<dbReference type="InParanoid" id="A0A409WHN3"/>
<keyword evidence="2" id="KW-0472">Membrane</keyword>
<evidence type="ECO:0000256" key="2">
    <source>
        <dbReference type="SAM" id="Phobius"/>
    </source>
</evidence>
<evidence type="ECO:0000313" key="4">
    <source>
        <dbReference type="Proteomes" id="UP000283269"/>
    </source>
</evidence>
<accession>A0A409WHN3</accession>
<feature type="compositionally biased region" description="Low complexity" evidence="1">
    <location>
        <begin position="65"/>
        <end position="83"/>
    </location>
</feature>
<evidence type="ECO:0000256" key="1">
    <source>
        <dbReference type="SAM" id="MobiDB-lite"/>
    </source>
</evidence>
<sequence>MVVDSPSSAPSSEKPKNRVPLWVPISAFVGTSLALAIPLLMIRRQRGATLNRIPLKGSMAPPPRRAGSAAALPVSTSPSSSNTTVVHETIKESLNEDSPSLMSALSQMNASSGLLAAKAFAIATGLVAVGGFGMIWMAKTTLGVTDTREFGHKMRTLMWLVAPSLTSRIRRASEGDETPGDPPFGGMEDWKWAEAEERLRIAYEKGGFPLWSQTALHEVEVEARLDRIKREKEFETKQDPDVT</sequence>
<feature type="transmembrane region" description="Helical" evidence="2">
    <location>
        <begin position="20"/>
        <end position="42"/>
    </location>
</feature>
<gene>
    <name evidence="3" type="ORF">CVT25_015415</name>
</gene>
<evidence type="ECO:0000313" key="3">
    <source>
        <dbReference type="EMBL" id="PPQ77940.1"/>
    </source>
</evidence>
<keyword evidence="2" id="KW-0812">Transmembrane</keyword>
<dbReference type="OrthoDB" id="5346979at2759"/>